<dbReference type="InterPro" id="IPR050116">
    <property type="entry name" value="DNA_polymerase-Y"/>
</dbReference>
<evidence type="ECO:0000313" key="8">
    <source>
        <dbReference type="Proteomes" id="UP000823631"/>
    </source>
</evidence>
<dbReference type="InterPro" id="IPR043502">
    <property type="entry name" value="DNA/RNA_pol_sf"/>
</dbReference>
<dbReference type="GO" id="GO:0009432">
    <property type="term" value="P:SOS response"/>
    <property type="evidence" value="ECO:0007669"/>
    <property type="project" value="UniProtKB-KW"/>
</dbReference>
<dbReference type="AlphaFoldDB" id="A0A9D9GNE0"/>
<dbReference type="Gene3D" id="1.10.150.20">
    <property type="entry name" value="5' to 3' exonuclease, C-terminal subdomain"/>
    <property type="match status" value="1"/>
</dbReference>
<dbReference type="CDD" id="cd01700">
    <property type="entry name" value="PolY_Pol_V_umuC"/>
    <property type="match status" value="1"/>
</dbReference>
<dbReference type="InterPro" id="IPR036775">
    <property type="entry name" value="DNA_pol_Y-fam_lit_finger_sf"/>
</dbReference>
<feature type="domain" description="UmuC" evidence="6">
    <location>
        <begin position="13"/>
        <end position="197"/>
    </location>
</feature>
<dbReference type="GO" id="GO:0006281">
    <property type="term" value="P:DNA repair"/>
    <property type="evidence" value="ECO:0007669"/>
    <property type="project" value="UniProtKB-KW"/>
</dbReference>
<dbReference type="GO" id="GO:0042276">
    <property type="term" value="P:error-prone translesion synthesis"/>
    <property type="evidence" value="ECO:0007669"/>
    <property type="project" value="TreeGrafter"/>
</dbReference>
<evidence type="ECO:0000256" key="1">
    <source>
        <dbReference type="ARBA" id="ARBA00010945"/>
    </source>
</evidence>
<dbReference type="InterPro" id="IPR025188">
    <property type="entry name" value="DUF4113"/>
</dbReference>
<dbReference type="Gene3D" id="3.30.70.270">
    <property type="match status" value="1"/>
</dbReference>
<evidence type="ECO:0000259" key="6">
    <source>
        <dbReference type="PROSITE" id="PS50173"/>
    </source>
</evidence>
<dbReference type="InterPro" id="IPR017961">
    <property type="entry name" value="DNA_pol_Y-fam_little_finger"/>
</dbReference>
<dbReference type="Gene3D" id="3.30.1490.100">
    <property type="entry name" value="DNA polymerase, Y-family, little finger domain"/>
    <property type="match status" value="1"/>
</dbReference>
<evidence type="ECO:0000256" key="2">
    <source>
        <dbReference type="ARBA" id="ARBA00022763"/>
    </source>
</evidence>
<dbReference type="SUPFAM" id="SSF100879">
    <property type="entry name" value="Lesion bypass DNA polymerase (Y-family), little finger domain"/>
    <property type="match status" value="1"/>
</dbReference>
<reference evidence="7" key="1">
    <citation type="submission" date="2020-10" db="EMBL/GenBank/DDBJ databases">
        <authorList>
            <person name="Gilroy R."/>
        </authorList>
    </citation>
    <scope>NUCLEOTIDE SEQUENCE</scope>
    <source>
        <strain evidence="7">17213</strain>
    </source>
</reference>
<dbReference type="PANTHER" id="PTHR11076:SF34">
    <property type="entry name" value="PROTEIN UMUC"/>
    <property type="match status" value="1"/>
</dbReference>
<dbReference type="Pfam" id="PF00817">
    <property type="entry name" value="IMS"/>
    <property type="match status" value="1"/>
</dbReference>
<protein>
    <submittedName>
        <fullName evidence="7">DUF4113 domain-containing protein</fullName>
    </submittedName>
</protein>
<dbReference type="Proteomes" id="UP000823631">
    <property type="component" value="Unassembled WGS sequence"/>
</dbReference>
<keyword evidence="5" id="KW-0742">SOS response</keyword>
<comment type="similarity">
    <text evidence="1">Belongs to the DNA polymerase type-Y family.</text>
</comment>
<evidence type="ECO:0000256" key="3">
    <source>
        <dbReference type="ARBA" id="ARBA00023199"/>
    </source>
</evidence>
<comment type="caution">
    <text evidence="7">The sequence shown here is derived from an EMBL/GenBank/DDBJ whole genome shotgun (WGS) entry which is preliminary data.</text>
</comment>
<dbReference type="Pfam" id="PF13438">
    <property type="entry name" value="DUF4113"/>
    <property type="match status" value="1"/>
</dbReference>
<dbReference type="GO" id="GO:0003684">
    <property type="term" value="F:damaged DNA binding"/>
    <property type="evidence" value="ECO:0007669"/>
    <property type="project" value="InterPro"/>
</dbReference>
<dbReference type="Pfam" id="PF11799">
    <property type="entry name" value="IMS_C"/>
    <property type="match status" value="1"/>
</dbReference>
<proteinExistence type="inferred from homology"/>
<keyword evidence="4" id="KW-0234">DNA repair</keyword>
<evidence type="ECO:0000256" key="4">
    <source>
        <dbReference type="ARBA" id="ARBA00023204"/>
    </source>
</evidence>
<dbReference type="PROSITE" id="PS50173">
    <property type="entry name" value="UMUC"/>
    <property type="match status" value="1"/>
</dbReference>
<keyword evidence="2" id="KW-0227">DNA damage</keyword>
<dbReference type="GO" id="GO:0005829">
    <property type="term" value="C:cytosol"/>
    <property type="evidence" value="ECO:0007669"/>
    <property type="project" value="TreeGrafter"/>
</dbReference>
<reference evidence="7" key="2">
    <citation type="journal article" date="2021" name="PeerJ">
        <title>Extensive microbial diversity within the chicken gut microbiome revealed by metagenomics and culture.</title>
        <authorList>
            <person name="Gilroy R."/>
            <person name="Ravi A."/>
            <person name="Getino M."/>
            <person name="Pursley I."/>
            <person name="Horton D.L."/>
            <person name="Alikhan N.F."/>
            <person name="Baker D."/>
            <person name="Gharbi K."/>
            <person name="Hall N."/>
            <person name="Watson M."/>
            <person name="Adriaenssens E.M."/>
            <person name="Foster-Nyarko E."/>
            <person name="Jarju S."/>
            <person name="Secka A."/>
            <person name="Antonio M."/>
            <person name="Oren A."/>
            <person name="Chaudhuri R.R."/>
            <person name="La Ragione R."/>
            <person name="Hildebrand F."/>
            <person name="Pallen M.J."/>
        </authorList>
    </citation>
    <scope>NUCLEOTIDE SEQUENCE</scope>
    <source>
        <strain evidence="7">17213</strain>
    </source>
</reference>
<dbReference type="GO" id="GO:0003887">
    <property type="term" value="F:DNA-directed DNA polymerase activity"/>
    <property type="evidence" value="ECO:0007669"/>
    <property type="project" value="TreeGrafter"/>
</dbReference>
<dbReference type="SUPFAM" id="SSF56672">
    <property type="entry name" value="DNA/RNA polymerases"/>
    <property type="match status" value="1"/>
</dbReference>
<dbReference type="EMBL" id="JADINH010000035">
    <property type="protein sequence ID" value="MBO8415162.1"/>
    <property type="molecule type" value="Genomic_DNA"/>
</dbReference>
<accession>A0A9D9GNE0</accession>
<organism evidence="7 8">
    <name type="scientific">Candidatus Avisuccinivibrio stercorigallinarum</name>
    <dbReference type="NCBI Taxonomy" id="2840704"/>
    <lineage>
        <taxon>Bacteria</taxon>
        <taxon>Pseudomonadati</taxon>
        <taxon>Pseudomonadota</taxon>
        <taxon>Gammaproteobacteria</taxon>
        <taxon>Aeromonadales</taxon>
        <taxon>Succinivibrionaceae</taxon>
        <taxon>Succinivibrionaceae incertae sedis</taxon>
        <taxon>Candidatus Avisuccinivibrio</taxon>
    </lineage>
</organism>
<dbReference type="Gene3D" id="3.40.1170.60">
    <property type="match status" value="1"/>
</dbReference>
<dbReference type="PANTHER" id="PTHR11076">
    <property type="entry name" value="DNA REPAIR POLYMERASE UMUC / TRANSFERASE FAMILY MEMBER"/>
    <property type="match status" value="1"/>
</dbReference>
<name>A0A9D9GNE0_9GAMM</name>
<dbReference type="InterPro" id="IPR043128">
    <property type="entry name" value="Rev_trsase/Diguanyl_cyclase"/>
</dbReference>
<sequence>MSAADEELLPKVYLLMDCNNFFVSCERIFRPDLEGRPVVVLSNNDGCVVARSAEVKALGIKMGVPVFKIKDEIARHHIVCFSSNFNLYLDISNRIMRLLDEISPEVMVYSVDEAFVVLREVTAKAAYSTACRIKKTVERYVGVPVSIGIAASKTLAKIASHHAKKNACTGGVFSLLERYERERILQLYEIDEIWGIGRRLNEKLRAEGYRTIAQLAAADGAALRRRYSIMLWNTVRELNGFDEIKELEDTHQQQQIMWSRSFRERVTDKDGLSEALCNFAAMAGKRLRELGLFARLVTIQIRTSFFGSEPKYAAARSLALDAPSADSRVFMAAVNLLLDKCYQPHHHYAKAGVILSDLSPSRRHQGDLFISEQSDEDIKRSQALMALLDKAARSGSRHTLYIGAQGQLAQDKRFCDKRLLSPAYTTSFQDVPKLY</sequence>
<evidence type="ECO:0000256" key="5">
    <source>
        <dbReference type="ARBA" id="ARBA00023236"/>
    </source>
</evidence>
<gene>
    <name evidence="7" type="ORF">IAB19_02130</name>
</gene>
<dbReference type="InterPro" id="IPR001126">
    <property type="entry name" value="UmuC"/>
</dbReference>
<keyword evidence="3" id="KW-0741">SOS mutagenesis</keyword>
<evidence type="ECO:0000313" key="7">
    <source>
        <dbReference type="EMBL" id="MBO8415162.1"/>
    </source>
</evidence>